<protein>
    <recommendedName>
        <fullName evidence="1">JmjC domain-containing protein</fullName>
    </recommendedName>
</protein>
<dbReference type="Pfam" id="PF13621">
    <property type="entry name" value="Cupin_8"/>
    <property type="match status" value="1"/>
</dbReference>
<dbReference type="InterPro" id="IPR041667">
    <property type="entry name" value="Cupin_8"/>
</dbReference>
<name>A0A2N5RYY5_9BASI</name>
<dbReference type="GO" id="GO:0005737">
    <property type="term" value="C:cytoplasm"/>
    <property type="evidence" value="ECO:0007669"/>
    <property type="project" value="TreeGrafter"/>
</dbReference>
<sequence>MDALGDEPSYATFLNEYLLPNRPVLFRSKKVLEWPASKNWTHAADADGLQGRENLAAVAMLYGHLQVPVVKQRITPFSHDDAHKDALVDREWCQQISSQDNDCMDFRDVVDCWQKKSHYPIRHDGQQEAQITADEEEEVIYVKDWHLMRICEQTFASERGDRDAPPNQDGSTAAPLYRVPEIFLDDWMNDYYSAETQDDFRFVYMGERGTMTGLHTDVYNSYSWSANIVGKKRWRLFDPESTESLTIEQSRGEIIFVPSGWKHEVMNLSPLVISINHNWCNSVNLPSVYGALAKDIEQVKESIEDVKSLLKKKWDRTRSESSASPEDSPPDSGWQLEWIEVVQELTKQHSGWNWTTFWEMVRFIARRDFKTASSTSPSPPTSQSIHPFSPPLQFVKSQISSCLTNFKIRDEFVFDSTLKQVIHDIEACLSVVI</sequence>
<dbReference type="InterPro" id="IPR003347">
    <property type="entry name" value="JmjC_dom"/>
</dbReference>
<dbReference type="Proteomes" id="UP000235388">
    <property type="component" value="Unassembled WGS sequence"/>
</dbReference>
<dbReference type="AlphaFoldDB" id="A0A2N5RYY5"/>
<proteinExistence type="predicted"/>
<gene>
    <name evidence="2" type="ORF">PCANC_27717</name>
</gene>
<reference evidence="2 3" key="1">
    <citation type="submission" date="2017-11" db="EMBL/GenBank/DDBJ databases">
        <title>De novo assembly and phasing of dikaryotic genomes from two isolates of Puccinia coronata f. sp. avenae, the causal agent of oat crown rust.</title>
        <authorList>
            <person name="Miller M.E."/>
            <person name="Zhang Y."/>
            <person name="Omidvar V."/>
            <person name="Sperschneider J."/>
            <person name="Schwessinger B."/>
            <person name="Raley C."/>
            <person name="Palmer J.M."/>
            <person name="Garnica D."/>
            <person name="Upadhyaya N."/>
            <person name="Rathjen J."/>
            <person name="Taylor J.M."/>
            <person name="Park R.F."/>
            <person name="Dodds P.N."/>
            <person name="Hirsch C.D."/>
            <person name="Kianian S.F."/>
            <person name="Figueroa M."/>
        </authorList>
    </citation>
    <scope>NUCLEOTIDE SEQUENCE [LARGE SCALE GENOMIC DNA]</scope>
    <source>
        <strain evidence="2">12NC29</strain>
    </source>
</reference>
<dbReference type="GO" id="GO:0016706">
    <property type="term" value="F:2-oxoglutarate-dependent dioxygenase activity"/>
    <property type="evidence" value="ECO:0007669"/>
    <property type="project" value="TreeGrafter"/>
</dbReference>
<dbReference type="SMART" id="SM00558">
    <property type="entry name" value="JmjC"/>
    <property type="match status" value="1"/>
</dbReference>
<evidence type="ECO:0000313" key="3">
    <source>
        <dbReference type="Proteomes" id="UP000235388"/>
    </source>
</evidence>
<dbReference type="GO" id="GO:0005634">
    <property type="term" value="C:nucleus"/>
    <property type="evidence" value="ECO:0007669"/>
    <property type="project" value="TreeGrafter"/>
</dbReference>
<dbReference type="GO" id="GO:0043565">
    <property type="term" value="F:sequence-specific DNA binding"/>
    <property type="evidence" value="ECO:0007669"/>
    <property type="project" value="TreeGrafter"/>
</dbReference>
<dbReference type="GO" id="GO:0045905">
    <property type="term" value="P:positive regulation of translational termination"/>
    <property type="evidence" value="ECO:0007669"/>
    <property type="project" value="TreeGrafter"/>
</dbReference>
<accession>A0A2N5RYY5</accession>
<dbReference type="EMBL" id="PGCJ01001340">
    <property type="protein sequence ID" value="PLW06205.1"/>
    <property type="molecule type" value="Genomic_DNA"/>
</dbReference>
<keyword evidence="3" id="KW-1185">Reference proteome</keyword>
<evidence type="ECO:0000313" key="2">
    <source>
        <dbReference type="EMBL" id="PLW06205.1"/>
    </source>
</evidence>
<dbReference type="PANTHER" id="PTHR12480">
    <property type="entry name" value="ARGININE DEMETHYLASE AND LYSYL-HYDROXYLASE JMJD"/>
    <property type="match status" value="1"/>
</dbReference>
<dbReference type="PROSITE" id="PS51184">
    <property type="entry name" value="JMJC"/>
    <property type="match status" value="1"/>
</dbReference>
<organism evidence="2 3">
    <name type="scientific">Puccinia coronata f. sp. avenae</name>
    <dbReference type="NCBI Taxonomy" id="200324"/>
    <lineage>
        <taxon>Eukaryota</taxon>
        <taxon>Fungi</taxon>
        <taxon>Dikarya</taxon>
        <taxon>Basidiomycota</taxon>
        <taxon>Pucciniomycotina</taxon>
        <taxon>Pucciniomycetes</taxon>
        <taxon>Pucciniales</taxon>
        <taxon>Pucciniaceae</taxon>
        <taxon>Puccinia</taxon>
    </lineage>
</organism>
<dbReference type="OrthoDB" id="424465at2759"/>
<dbReference type="InterPro" id="IPR050910">
    <property type="entry name" value="JMJD6_ArgDemeth/LysHydrox"/>
</dbReference>
<dbReference type="Gene3D" id="2.60.120.650">
    <property type="entry name" value="Cupin"/>
    <property type="match status" value="1"/>
</dbReference>
<feature type="domain" description="JmjC" evidence="1">
    <location>
        <begin position="168"/>
        <end position="296"/>
    </location>
</feature>
<comment type="caution">
    <text evidence="2">The sequence shown here is derived from an EMBL/GenBank/DDBJ whole genome shotgun (WGS) entry which is preliminary data.</text>
</comment>
<dbReference type="STRING" id="200324.A0A2N5RYY5"/>
<dbReference type="SUPFAM" id="SSF51197">
    <property type="entry name" value="Clavaminate synthase-like"/>
    <property type="match status" value="1"/>
</dbReference>
<evidence type="ECO:0000259" key="1">
    <source>
        <dbReference type="PROSITE" id="PS51184"/>
    </source>
</evidence>
<dbReference type="PANTHER" id="PTHR12480:SF6">
    <property type="entry name" value="2-OXOGLUTARATE AND IRON-DEPENDENT OXYGENASE JMJD4"/>
    <property type="match status" value="1"/>
</dbReference>